<dbReference type="EMBL" id="CAWVOH010000001">
    <property type="protein sequence ID" value="CAK8053454.1"/>
    <property type="molecule type" value="Genomic_DNA"/>
</dbReference>
<keyword evidence="7" id="KW-1185">Reference proteome</keyword>
<name>A0ABP0EMB8_9LACO</name>
<dbReference type="SUPFAM" id="SSF110849">
    <property type="entry name" value="ParB/Sulfiredoxin"/>
    <property type="match status" value="1"/>
</dbReference>
<sequence>MVNKKGGLGKGMDSLFGANRVSPSALEHSKTIQRKPEAGEKVEKITLSLVDPNPFQPREHFDQEALQELANSIKENGLLTPIIVRQAGDRYQIIAGERRVRASKLLKLRKIDAIVRKTNDDTMATLALIENLQRDNLNPIEEAHAFDGLLKQLKLNQTQLAEKLGKERTTIANSLRLLKLPDEVQDLVQNKELSMGQARALLGLEKSNKLKAALKEILGKGLNVRQVEQLVKRLNSDQAAPKKAPESPYVADLSNRLEEKFGTKVRLQTGAKGKGKIEIDFLSNDDLARILALLEIEVDQ</sequence>
<dbReference type="PANTHER" id="PTHR33375">
    <property type="entry name" value="CHROMOSOME-PARTITIONING PROTEIN PARB-RELATED"/>
    <property type="match status" value="1"/>
</dbReference>
<evidence type="ECO:0000256" key="2">
    <source>
        <dbReference type="ARBA" id="ARBA00022829"/>
    </source>
</evidence>
<keyword evidence="2" id="KW-0159">Chromosome partition</keyword>
<dbReference type="PANTHER" id="PTHR33375:SF1">
    <property type="entry name" value="CHROMOSOME-PARTITIONING PROTEIN PARB-RELATED"/>
    <property type="match status" value="1"/>
</dbReference>
<evidence type="ECO:0000256" key="3">
    <source>
        <dbReference type="ARBA" id="ARBA00023125"/>
    </source>
</evidence>
<reference evidence="6 7" key="1">
    <citation type="submission" date="2024-01" db="EMBL/GenBank/DDBJ databases">
        <authorList>
            <person name="Botero Cardona J."/>
        </authorList>
    </citation>
    <scope>NUCLEOTIDE SEQUENCE [LARGE SCALE GENOMIC DNA]</scope>
    <source>
        <strain evidence="6 7">LMG 33000</strain>
    </source>
</reference>
<evidence type="ECO:0000313" key="6">
    <source>
        <dbReference type="EMBL" id="CAK8053454.1"/>
    </source>
</evidence>
<protein>
    <submittedName>
        <fullName evidence="6">Contains ParB-like nuclease domain (Spo0J)</fullName>
    </submittedName>
</protein>
<dbReference type="RefSeq" id="WP_349641022.1">
    <property type="nucleotide sequence ID" value="NZ_CAWVOH010000001.1"/>
</dbReference>
<dbReference type="InterPro" id="IPR057240">
    <property type="entry name" value="ParB_dimer_C"/>
</dbReference>
<dbReference type="NCBIfam" id="TIGR00180">
    <property type="entry name" value="parB_part"/>
    <property type="match status" value="1"/>
</dbReference>
<dbReference type="InterPro" id="IPR003115">
    <property type="entry name" value="ParB_N"/>
</dbReference>
<dbReference type="InterPro" id="IPR036086">
    <property type="entry name" value="ParB/Sulfiredoxin_sf"/>
</dbReference>
<comment type="similarity">
    <text evidence="1">Belongs to the ParB family.</text>
</comment>
<evidence type="ECO:0000256" key="4">
    <source>
        <dbReference type="SAM" id="MobiDB-lite"/>
    </source>
</evidence>
<dbReference type="Gene3D" id="1.10.10.2830">
    <property type="match status" value="1"/>
</dbReference>
<accession>A0ABP0EMB8</accession>
<dbReference type="Pfam" id="PF17762">
    <property type="entry name" value="HTH_ParB"/>
    <property type="match status" value="1"/>
</dbReference>
<gene>
    <name evidence="6" type="ORF">R54876_GBNLAHCA_00008</name>
</gene>
<dbReference type="Gene3D" id="3.90.1530.30">
    <property type="match status" value="1"/>
</dbReference>
<keyword evidence="3" id="KW-0238">DNA-binding</keyword>
<feature type="region of interest" description="Disordered" evidence="4">
    <location>
        <begin position="1"/>
        <end position="38"/>
    </location>
</feature>
<evidence type="ECO:0000313" key="7">
    <source>
        <dbReference type="Proteomes" id="UP001314241"/>
    </source>
</evidence>
<organism evidence="6 7">
    <name type="scientific">Eupransor demetentiae</name>
    <dbReference type="NCBI Taxonomy" id="3109584"/>
    <lineage>
        <taxon>Bacteria</taxon>
        <taxon>Bacillati</taxon>
        <taxon>Bacillota</taxon>
        <taxon>Bacilli</taxon>
        <taxon>Lactobacillales</taxon>
        <taxon>Lactobacillaceae</taxon>
        <taxon>Eupransor</taxon>
    </lineage>
</organism>
<dbReference type="InterPro" id="IPR041468">
    <property type="entry name" value="HTH_ParB/Spo0J"/>
</dbReference>
<proteinExistence type="inferred from homology"/>
<dbReference type="InterPro" id="IPR004437">
    <property type="entry name" value="ParB/RepB/Spo0J"/>
</dbReference>
<feature type="domain" description="ParB-like N-terminal" evidence="5">
    <location>
        <begin position="43"/>
        <end position="132"/>
    </location>
</feature>
<feature type="compositionally biased region" description="Basic and acidic residues" evidence="4">
    <location>
        <begin position="27"/>
        <end position="38"/>
    </location>
</feature>
<dbReference type="SUPFAM" id="SSF109709">
    <property type="entry name" value="KorB DNA-binding domain-like"/>
    <property type="match status" value="1"/>
</dbReference>
<dbReference type="Pfam" id="PF23552">
    <property type="entry name" value="ParB_C"/>
    <property type="match status" value="1"/>
</dbReference>
<evidence type="ECO:0000259" key="5">
    <source>
        <dbReference type="SMART" id="SM00470"/>
    </source>
</evidence>
<dbReference type="CDD" id="cd16393">
    <property type="entry name" value="SPO0J_N"/>
    <property type="match status" value="1"/>
</dbReference>
<dbReference type="Pfam" id="PF02195">
    <property type="entry name" value="ParB_N"/>
    <property type="match status" value="1"/>
</dbReference>
<comment type="caution">
    <text evidence="6">The sequence shown here is derived from an EMBL/GenBank/DDBJ whole genome shotgun (WGS) entry which is preliminary data.</text>
</comment>
<feature type="compositionally biased region" description="Gly residues" evidence="4">
    <location>
        <begin position="1"/>
        <end position="10"/>
    </location>
</feature>
<dbReference type="Proteomes" id="UP001314241">
    <property type="component" value="Unassembled WGS sequence"/>
</dbReference>
<evidence type="ECO:0000256" key="1">
    <source>
        <dbReference type="ARBA" id="ARBA00006295"/>
    </source>
</evidence>
<dbReference type="SMART" id="SM00470">
    <property type="entry name" value="ParB"/>
    <property type="match status" value="1"/>
</dbReference>
<dbReference type="InterPro" id="IPR050336">
    <property type="entry name" value="Chromosome_partition/occlusion"/>
</dbReference>